<organism evidence="1 2">
    <name type="scientific">Phytophthora lilii</name>
    <dbReference type="NCBI Taxonomy" id="2077276"/>
    <lineage>
        <taxon>Eukaryota</taxon>
        <taxon>Sar</taxon>
        <taxon>Stramenopiles</taxon>
        <taxon>Oomycota</taxon>
        <taxon>Peronosporomycetes</taxon>
        <taxon>Peronosporales</taxon>
        <taxon>Peronosporaceae</taxon>
        <taxon>Phytophthora</taxon>
    </lineage>
</organism>
<dbReference type="Proteomes" id="UP001165083">
    <property type="component" value="Unassembled WGS sequence"/>
</dbReference>
<gene>
    <name evidence="1" type="ORF">Plil01_001361900</name>
</gene>
<reference evidence="1" key="1">
    <citation type="submission" date="2023-04" db="EMBL/GenBank/DDBJ databases">
        <title>Phytophthora lilii NBRC 32176.</title>
        <authorList>
            <person name="Ichikawa N."/>
            <person name="Sato H."/>
            <person name="Tonouchi N."/>
        </authorList>
    </citation>
    <scope>NUCLEOTIDE SEQUENCE</scope>
    <source>
        <strain evidence="1">NBRC 32176</strain>
    </source>
</reference>
<sequence length="120" mass="13574">MDNDESRFKMLWIISKNKDVLESNGLKKSSVPIYTSNEKAQDEYIWIENGSVDAFGKQSNLVHKASSKKVDWVATLRNFLEMVKSKGLELVMVGSTDAEKSVNAYDPVDDDDLEARRGTR</sequence>
<dbReference type="OrthoDB" id="141392at2759"/>
<keyword evidence="2" id="KW-1185">Reference proteome</keyword>
<evidence type="ECO:0000313" key="2">
    <source>
        <dbReference type="Proteomes" id="UP001165083"/>
    </source>
</evidence>
<dbReference type="EMBL" id="BSXW01000937">
    <property type="protein sequence ID" value="GMF31843.1"/>
    <property type="molecule type" value="Genomic_DNA"/>
</dbReference>
<evidence type="ECO:0000313" key="1">
    <source>
        <dbReference type="EMBL" id="GMF31843.1"/>
    </source>
</evidence>
<proteinExistence type="predicted"/>
<accession>A0A9W6UFN7</accession>
<name>A0A9W6UFN7_9STRA</name>
<dbReference type="AlphaFoldDB" id="A0A9W6UFN7"/>
<comment type="caution">
    <text evidence="1">The sequence shown here is derived from an EMBL/GenBank/DDBJ whole genome shotgun (WGS) entry which is preliminary data.</text>
</comment>
<protein>
    <submittedName>
        <fullName evidence="1">Unnamed protein product</fullName>
    </submittedName>
</protein>